<feature type="region of interest" description="Disordered" evidence="1">
    <location>
        <begin position="28"/>
        <end position="47"/>
    </location>
</feature>
<dbReference type="InterPro" id="IPR052022">
    <property type="entry name" value="26kDa_periplasmic_antigen"/>
</dbReference>
<dbReference type="Gene3D" id="3.30.110.170">
    <property type="entry name" value="Protein of unknown function (DUF541), domain 1"/>
    <property type="match status" value="1"/>
</dbReference>
<dbReference type="Proteomes" id="UP001518989">
    <property type="component" value="Unassembled WGS sequence"/>
</dbReference>
<dbReference type="Gene3D" id="3.30.70.2970">
    <property type="entry name" value="Protein of unknown function (DUF541), domain 2"/>
    <property type="match status" value="1"/>
</dbReference>
<dbReference type="PANTHER" id="PTHR34387">
    <property type="entry name" value="SLR1258 PROTEIN"/>
    <property type="match status" value="1"/>
</dbReference>
<dbReference type="PANTHER" id="PTHR34387:SF1">
    <property type="entry name" value="PERIPLASMIC IMMUNOGENIC PROTEIN"/>
    <property type="match status" value="1"/>
</dbReference>
<comment type="caution">
    <text evidence="3">The sequence shown here is derived from an EMBL/GenBank/DDBJ whole genome shotgun (WGS) entry which is preliminary data.</text>
</comment>
<sequence>MLRCPTPRSALAALAVLAPLAALAPTAQAQTGTQTGTPPAATTTTAPGETLLRLSEAGEVSRAPNELRLDLRAEARGTEAAAVQAQVNRAVQGALERAKAVSGVRASTTGYWTNREGPPNRAWVASQRIALRGSDPAPLLELAGALQSQGLALDNMSWTLSREETQAARQQAGKLAIDQLRARAAAVAEQLGMEVAGIRQISLDAPEPPMPRMAMAMRAEARPAPPPAAAPEDVTVTANVTAEVVLRAK</sequence>
<gene>
    <name evidence="3" type="ORF">IAI61_20450</name>
</gene>
<dbReference type="Pfam" id="PF04402">
    <property type="entry name" value="SIMPL"/>
    <property type="match status" value="1"/>
</dbReference>
<keyword evidence="2" id="KW-0732">Signal</keyword>
<evidence type="ECO:0000313" key="4">
    <source>
        <dbReference type="Proteomes" id="UP001518989"/>
    </source>
</evidence>
<protein>
    <submittedName>
        <fullName evidence="3">SIMPL domain-containing protein</fullName>
    </submittedName>
</protein>
<accession>A0ABS3KWR2</accession>
<dbReference type="EMBL" id="JACTNG010000014">
    <property type="protein sequence ID" value="MBO1081410.1"/>
    <property type="molecule type" value="Genomic_DNA"/>
</dbReference>
<evidence type="ECO:0000256" key="2">
    <source>
        <dbReference type="SAM" id="SignalP"/>
    </source>
</evidence>
<feature type="chain" id="PRO_5045717155" evidence="2">
    <location>
        <begin position="30"/>
        <end position="249"/>
    </location>
</feature>
<keyword evidence="4" id="KW-1185">Reference proteome</keyword>
<proteinExistence type="predicted"/>
<name>A0ABS3KWR2_9PROT</name>
<evidence type="ECO:0000313" key="3">
    <source>
        <dbReference type="EMBL" id="MBO1081410.1"/>
    </source>
</evidence>
<reference evidence="3 4" key="1">
    <citation type="submission" date="2020-09" db="EMBL/GenBank/DDBJ databases">
        <title>Roseomonas.</title>
        <authorList>
            <person name="Zhu W."/>
        </authorList>
    </citation>
    <scope>NUCLEOTIDE SEQUENCE [LARGE SCALE GENOMIC DNA]</scope>
    <source>
        <strain evidence="3 4">573</strain>
    </source>
</reference>
<feature type="signal peptide" evidence="2">
    <location>
        <begin position="1"/>
        <end position="29"/>
    </location>
</feature>
<evidence type="ECO:0000256" key="1">
    <source>
        <dbReference type="SAM" id="MobiDB-lite"/>
    </source>
</evidence>
<dbReference type="RefSeq" id="WP_207419580.1">
    <property type="nucleotide sequence ID" value="NZ_CP061177.1"/>
</dbReference>
<organism evidence="3 4">
    <name type="scientific">Roseomonas haemaphysalidis</name>
    <dbReference type="NCBI Taxonomy" id="2768162"/>
    <lineage>
        <taxon>Bacteria</taxon>
        <taxon>Pseudomonadati</taxon>
        <taxon>Pseudomonadota</taxon>
        <taxon>Alphaproteobacteria</taxon>
        <taxon>Acetobacterales</taxon>
        <taxon>Roseomonadaceae</taxon>
        <taxon>Roseomonas</taxon>
    </lineage>
</organism>
<dbReference type="InterPro" id="IPR007497">
    <property type="entry name" value="SIMPL/DUF541"/>
</dbReference>